<dbReference type="GO" id="GO:0006412">
    <property type="term" value="P:translation"/>
    <property type="evidence" value="ECO:0007669"/>
    <property type="project" value="InterPro"/>
</dbReference>
<dbReference type="EMBL" id="AB996602">
    <property type="protein sequence ID" value="BAS01793.1"/>
    <property type="molecule type" value="Genomic_DNA"/>
</dbReference>
<dbReference type="GO" id="GO:0070180">
    <property type="term" value="F:large ribosomal subunit rRNA binding"/>
    <property type="evidence" value="ECO:0007669"/>
    <property type="project" value="TreeGrafter"/>
</dbReference>
<dbReference type="GO" id="GO:0003735">
    <property type="term" value="F:structural constituent of ribosome"/>
    <property type="evidence" value="ECO:0007669"/>
    <property type="project" value="InterPro"/>
</dbReference>
<gene>
    <name evidence="5" type="primary">rpl23</name>
</gene>
<dbReference type="HAMAP" id="MF_01367">
    <property type="entry name" value="Ribosomal_uL14"/>
    <property type="match status" value="1"/>
</dbReference>
<proteinExistence type="inferred from homology"/>
<dbReference type="Pfam" id="PF00238">
    <property type="entry name" value="Ribosomal_L14"/>
    <property type="match status" value="1"/>
</dbReference>
<reference evidence="5" key="1">
    <citation type="journal article" date="2015" name="Genome Biol. Evol.">
        <title>Nucleomorph Genome Sequences of Two Chlorarachniophytes, Amorphochlora amoebiformis and Lotharella vacuolata.</title>
        <authorList>
            <person name="Suzuki S."/>
            <person name="Shirato S."/>
            <person name="Hirakawa Y."/>
            <person name="Ishida K."/>
        </authorList>
    </citation>
    <scope>NUCLEOTIDE SEQUENCE</scope>
    <source>
        <strain evidence="5">CCMP2058</strain>
    </source>
</reference>
<dbReference type="AlphaFoldDB" id="A0A0H5BI42"/>
<protein>
    <submittedName>
        <fullName evidence="5">Ribosomal protein L23</fullName>
    </submittedName>
</protein>
<evidence type="ECO:0000256" key="4">
    <source>
        <dbReference type="RuleBase" id="RU003949"/>
    </source>
</evidence>
<dbReference type="PANTHER" id="PTHR11761:SF8">
    <property type="entry name" value="LARGE RIBOSOMAL SUBUNIT PROTEIN UL14"/>
    <property type="match status" value="1"/>
</dbReference>
<comment type="similarity">
    <text evidence="1 4">Belongs to the universal ribosomal protein uL14 family.</text>
</comment>
<accession>A0A0H5BI42</accession>
<dbReference type="PANTHER" id="PTHR11761">
    <property type="entry name" value="50S/60S RIBOSOMAL PROTEIN L14/L23"/>
    <property type="match status" value="1"/>
</dbReference>
<keyword evidence="5" id="KW-0542">Nucleomorph</keyword>
<dbReference type="InterPro" id="IPR036853">
    <property type="entry name" value="Ribosomal_uL14_sf"/>
</dbReference>
<keyword evidence="3 4" id="KW-0687">Ribonucleoprotein</keyword>
<dbReference type="InterPro" id="IPR000218">
    <property type="entry name" value="Ribosomal_uL14"/>
</dbReference>
<evidence type="ECO:0000256" key="1">
    <source>
        <dbReference type="ARBA" id="ARBA00010745"/>
    </source>
</evidence>
<organism evidence="5">
    <name type="scientific">Amorphochlora amoebiformis</name>
    <dbReference type="NCBI Taxonomy" id="1561963"/>
    <lineage>
        <taxon>Eukaryota</taxon>
        <taxon>Sar</taxon>
        <taxon>Rhizaria</taxon>
        <taxon>Cercozoa</taxon>
        <taxon>Chlorarachniophyceae</taxon>
        <taxon>Amorphochlora</taxon>
    </lineage>
</organism>
<evidence type="ECO:0000313" key="5">
    <source>
        <dbReference type="EMBL" id="BAS01793.1"/>
    </source>
</evidence>
<name>A0A0H5BI42_9EUKA</name>
<dbReference type="SMART" id="SM01374">
    <property type="entry name" value="Ribosomal_L14"/>
    <property type="match status" value="1"/>
</dbReference>
<dbReference type="GO" id="GO:0022625">
    <property type="term" value="C:cytosolic large ribosomal subunit"/>
    <property type="evidence" value="ECO:0007669"/>
    <property type="project" value="TreeGrafter"/>
</dbReference>
<dbReference type="CDD" id="cd00337">
    <property type="entry name" value="Ribosomal_uL14"/>
    <property type="match status" value="1"/>
</dbReference>
<evidence type="ECO:0000256" key="2">
    <source>
        <dbReference type="ARBA" id="ARBA00022980"/>
    </source>
</evidence>
<geneLocation type="nucleomorph" evidence="5"/>
<sequence length="147" mass="16439">MKINRRVRNKFSKSKYKVTCGIFILSKIKCTDNSGAKKMIVFGVFKSGSRLNRIRGACPGSMIVGSVKKGKQSLRKQSSFFFLVLSAIIVRQKKPWRRFEGDVVSFEDNSCILTTLKGDLKGTNISGPVARESAWVWPRISIAAQGY</sequence>
<dbReference type="Gene3D" id="2.40.150.20">
    <property type="entry name" value="Ribosomal protein L14"/>
    <property type="match status" value="1"/>
</dbReference>
<dbReference type="SUPFAM" id="SSF50193">
    <property type="entry name" value="Ribosomal protein L14"/>
    <property type="match status" value="1"/>
</dbReference>
<keyword evidence="2 4" id="KW-0689">Ribosomal protein</keyword>
<evidence type="ECO:0000256" key="3">
    <source>
        <dbReference type="ARBA" id="ARBA00023274"/>
    </source>
</evidence>